<keyword evidence="5" id="KW-1185">Reference proteome</keyword>
<dbReference type="GO" id="GO:0032259">
    <property type="term" value="P:methylation"/>
    <property type="evidence" value="ECO:0007669"/>
    <property type="project" value="UniProtKB-KW"/>
</dbReference>
<dbReference type="InterPro" id="IPR041698">
    <property type="entry name" value="Methyltransf_25"/>
</dbReference>
<dbReference type="EMBL" id="JAQOSO010000092">
    <property type="protein sequence ID" value="MDJ1175946.1"/>
    <property type="molecule type" value="Genomic_DNA"/>
</dbReference>
<evidence type="ECO:0000259" key="3">
    <source>
        <dbReference type="Pfam" id="PF13649"/>
    </source>
</evidence>
<sequence length="253" mass="28391">MTQTWNSELYESKHHYVSQLAADLVTQLAPKPGESILDLGCGTGHLTAKIAESGATVIGCDRSESMIAQAQANYPQIQFQLKNGEELSEINCFDAIFSNAALHWMTDAQAVVQGIANALKPGGRLVAELGGKGNVKTIVTAVEEILVARGYDVPKTVWYFPSIAEYASLLENHGLEVRFAQLCDRPTALEGEEGLRHWIEMFASHFLSPVPLEERDSILRQIERSLRPHLYHDSTWFADYRRLRVESRKMRRH</sequence>
<evidence type="ECO:0000256" key="1">
    <source>
        <dbReference type="ARBA" id="ARBA00022603"/>
    </source>
</evidence>
<reference evidence="4 5" key="1">
    <citation type="submission" date="2023-01" db="EMBL/GenBank/DDBJ databases">
        <title>Novel diversity within Roseofilum (Cyanobacteria; Desertifilaceae) from marine benthic mats with descriptions of four novel species.</title>
        <authorList>
            <person name="Wang Y."/>
            <person name="Berthold D.E."/>
            <person name="Hu J."/>
            <person name="Lefler F.W."/>
            <person name="Laughinghouse H.D. IV."/>
        </authorList>
    </citation>
    <scope>NUCLEOTIDE SEQUENCE [LARGE SCALE GENOMIC DNA]</scope>
    <source>
        <strain evidence="4 5">BLCC-M114</strain>
    </source>
</reference>
<organism evidence="4 5">
    <name type="scientific">Roseofilum capinflatum BLCC-M114</name>
    <dbReference type="NCBI Taxonomy" id="3022440"/>
    <lineage>
        <taxon>Bacteria</taxon>
        <taxon>Bacillati</taxon>
        <taxon>Cyanobacteriota</taxon>
        <taxon>Cyanophyceae</taxon>
        <taxon>Desertifilales</taxon>
        <taxon>Desertifilaceae</taxon>
        <taxon>Roseofilum</taxon>
        <taxon>Roseofilum capinflatum</taxon>
    </lineage>
</organism>
<keyword evidence="2" id="KW-0808">Transferase</keyword>
<dbReference type="PANTHER" id="PTHR43861:SF1">
    <property type="entry name" value="TRANS-ACONITATE 2-METHYLTRANSFERASE"/>
    <property type="match status" value="1"/>
</dbReference>
<dbReference type="GO" id="GO:0008168">
    <property type="term" value="F:methyltransferase activity"/>
    <property type="evidence" value="ECO:0007669"/>
    <property type="project" value="UniProtKB-KW"/>
</dbReference>
<dbReference type="PANTHER" id="PTHR43861">
    <property type="entry name" value="TRANS-ACONITATE 2-METHYLTRANSFERASE-RELATED"/>
    <property type="match status" value="1"/>
</dbReference>
<evidence type="ECO:0000313" key="4">
    <source>
        <dbReference type="EMBL" id="MDJ1175946.1"/>
    </source>
</evidence>
<feature type="domain" description="Methyltransferase" evidence="3">
    <location>
        <begin position="36"/>
        <end position="123"/>
    </location>
</feature>
<accession>A0ABT7B9W0</accession>
<proteinExistence type="predicted"/>
<name>A0ABT7B9W0_9CYAN</name>
<protein>
    <submittedName>
        <fullName evidence="4">Class I SAM-dependent methyltransferase</fullName>
    </submittedName>
</protein>
<dbReference type="CDD" id="cd02440">
    <property type="entry name" value="AdoMet_MTases"/>
    <property type="match status" value="1"/>
</dbReference>
<dbReference type="RefSeq" id="WP_283768232.1">
    <property type="nucleotide sequence ID" value="NZ_JAQOSO010000092.1"/>
</dbReference>
<gene>
    <name evidence="4" type="ORF">PMG25_17800</name>
</gene>
<comment type="caution">
    <text evidence="4">The sequence shown here is derived from an EMBL/GenBank/DDBJ whole genome shotgun (WGS) entry which is preliminary data.</text>
</comment>
<dbReference type="Proteomes" id="UP001235849">
    <property type="component" value="Unassembled WGS sequence"/>
</dbReference>
<dbReference type="InterPro" id="IPR029063">
    <property type="entry name" value="SAM-dependent_MTases_sf"/>
</dbReference>
<dbReference type="Gene3D" id="3.40.50.150">
    <property type="entry name" value="Vaccinia Virus protein VP39"/>
    <property type="match status" value="1"/>
</dbReference>
<evidence type="ECO:0000313" key="5">
    <source>
        <dbReference type="Proteomes" id="UP001235849"/>
    </source>
</evidence>
<dbReference type="SUPFAM" id="SSF53335">
    <property type="entry name" value="S-adenosyl-L-methionine-dependent methyltransferases"/>
    <property type="match status" value="1"/>
</dbReference>
<dbReference type="Pfam" id="PF13649">
    <property type="entry name" value="Methyltransf_25"/>
    <property type="match status" value="1"/>
</dbReference>
<evidence type="ECO:0000256" key="2">
    <source>
        <dbReference type="ARBA" id="ARBA00022679"/>
    </source>
</evidence>
<keyword evidence="1 4" id="KW-0489">Methyltransferase</keyword>